<dbReference type="GO" id="GO:0019288">
    <property type="term" value="P:isopentenyl diphosphate biosynthetic process, methylerythritol 4-phosphate pathway"/>
    <property type="evidence" value="ECO:0007669"/>
    <property type="project" value="TreeGrafter"/>
</dbReference>
<comment type="pathway">
    <text evidence="1 11">Metabolic intermediate biosynthesis; 1-deoxy-D-xylulose 5-phosphate biosynthesis; 1-deoxy-D-xylulose 5-phosphate from D-glyceraldehyde 3-phosphate and pyruvate: step 1/1.</text>
</comment>
<comment type="catalytic activity">
    <reaction evidence="11">
        <text>D-glyceraldehyde 3-phosphate + pyruvate + H(+) = 1-deoxy-D-xylulose 5-phosphate + CO2</text>
        <dbReference type="Rhea" id="RHEA:12605"/>
        <dbReference type="ChEBI" id="CHEBI:15361"/>
        <dbReference type="ChEBI" id="CHEBI:15378"/>
        <dbReference type="ChEBI" id="CHEBI:16526"/>
        <dbReference type="ChEBI" id="CHEBI:57792"/>
        <dbReference type="ChEBI" id="CHEBI:59776"/>
        <dbReference type="EC" id="2.2.1.7"/>
    </reaction>
</comment>
<comment type="cofactor">
    <cofactor evidence="11">
        <name>Mg(2+)</name>
        <dbReference type="ChEBI" id="CHEBI:18420"/>
    </cofactor>
    <text evidence="11">Binds 1 Mg(2+) ion per subunit.</text>
</comment>
<dbReference type="RefSeq" id="WP_206707377.1">
    <property type="nucleotide sequence ID" value="NZ_CP059066.1"/>
</dbReference>
<dbReference type="InterPro" id="IPR009014">
    <property type="entry name" value="Transketo_C/PFOR_II"/>
</dbReference>
<dbReference type="SMART" id="SM00861">
    <property type="entry name" value="Transket_pyr"/>
    <property type="match status" value="1"/>
</dbReference>
<dbReference type="FunFam" id="3.40.50.970:FF:000005">
    <property type="entry name" value="1-deoxy-D-xylulose-5-phosphate synthase"/>
    <property type="match status" value="1"/>
</dbReference>
<dbReference type="PROSITE" id="PS00801">
    <property type="entry name" value="TRANSKETOLASE_1"/>
    <property type="match status" value="1"/>
</dbReference>
<dbReference type="CDD" id="cd07033">
    <property type="entry name" value="TPP_PYR_DXS_TK_like"/>
    <property type="match status" value="1"/>
</dbReference>
<evidence type="ECO:0000256" key="9">
    <source>
        <dbReference type="ARBA" id="ARBA00023229"/>
    </source>
</evidence>
<feature type="binding site" evidence="11">
    <location>
        <position position="77"/>
    </location>
    <ligand>
        <name>thiamine diphosphate</name>
        <dbReference type="ChEBI" id="CHEBI:58937"/>
    </ligand>
</feature>
<dbReference type="GO" id="GO:0030976">
    <property type="term" value="F:thiamine pyrophosphate binding"/>
    <property type="evidence" value="ECO:0007669"/>
    <property type="project" value="UniProtKB-UniRule"/>
</dbReference>
<evidence type="ECO:0000256" key="8">
    <source>
        <dbReference type="ARBA" id="ARBA00023052"/>
    </source>
</evidence>
<dbReference type="GO" id="GO:0009228">
    <property type="term" value="P:thiamine biosynthetic process"/>
    <property type="evidence" value="ECO:0007669"/>
    <property type="project" value="UniProtKB-UniRule"/>
</dbReference>
<keyword evidence="14" id="KW-1185">Reference proteome</keyword>
<feature type="binding site" evidence="11">
    <location>
        <position position="289"/>
    </location>
    <ligand>
        <name>thiamine diphosphate</name>
        <dbReference type="ChEBI" id="CHEBI:58937"/>
    </ligand>
</feature>
<keyword evidence="7 11" id="KW-0784">Thiamine biosynthesis</keyword>
<dbReference type="SUPFAM" id="SSF52922">
    <property type="entry name" value="TK C-terminal domain-like"/>
    <property type="match status" value="1"/>
</dbReference>
<feature type="binding site" evidence="11">
    <location>
        <position position="178"/>
    </location>
    <ligand>
        <name>thiamine diphosphate</name>
        <dbReference type="ChEBI" id="CHEBI:58937"/>
    </ligand>
</feature>
<dbReference type="Proteomes" id="UP000662904">
    <property type="component" value="Chromosome"/>
</dbReference>
<evidence type="ECO:0000313" key="13">
    <source>
        <dbReference type="EMBL" id="QSQ10054.1"/>
    </source>
</evidence>
<dbReference type="PANTHER" id="PTHR43322:SF5">
    <property type="entry name" value="1-DEOXY-D-XYLULOSE-5-PHOSPHATE SYNTHASE, CHLOROPLASTIC"/>
    <property type="match status" value="1"/>
</dbReference>
<dbReference type="InterPro" id="IPR020826">
    <property type="entry name" value="Transketolase_BS"/>
</dbReference>
<keyword evidence="6 11" id="KW-0460">Magnesium</keyword>
<dbReference type="InterPro" id="IPR049557">
    <property type="entry name" value="Transketolase_CS"/>
</dbReference>
<dbReference type="InterPro" id="IPR029061">
    <property type="entry name" value="THDP-binding"/>
</dbReference>
<gene>
    <name evidence="13" type="primary">dxs_1</name>
    <name evidence="11" type="synonym">dxs</name>
    <name evidence="13" type="ORF">H0A61_02446</name>
</gene>
<evidence type="ECO:0000256" key="3">
    <source>
        <dbReference type="ARBA" id="ARBA00011738"/>
    </source>
</evidence>
<feature type="domain" description="Transketolase-like pyrimidine-binding" evidence="12">
    <location>
        <begin position="319"/>
        <end position="483"/>
    </location>
</feature>
<dbReference type="InterPro" id="IPR033248">
    <property type="entry name" value="Transketolase_C"/>
</dbReference>
<accession>A0A8A0RQ31</accession>
<dbReference type="PANTHER" id="PTHR43322">
    <property type="entry name" value="1-D-DEOXYXYLULOSE 5-PHOSPHATE SYNTHASE-RELATED"/>
    <property type="match status" value="1"/>
</dbReference>
<evidence type="ECO:0000256" key="7">
    <source>
        <dbReference type="ARBA" id="ARBA00022977"/>
    </source>
</evidence>
<dbReference type="FunFam" id="3.40.50.920:FF:000002">
    <property type="entry name" value="1-deoxy-D-xylulose-5-phosphate synthase"/>
    <property type="match status" value="1"/>
</dbReference>
<dbReference type="InterPro" id="IPR005477">
    <property type="entry name" value="Dxylulose-5-P_synthase"/>
</dbReference>
<dbReference type="EMBL" id="CP059066">
    <property type="protein sequence ID" value="QSQ10054.1"/>
    <property type="molecule type" value="Genomic_DNA"/>
</dbReference>
<dbReference type="InterPro" id="IPR005475">
    <property type="entry name" value="Transketolase-like_Pyr-bd"/>
</dbReference>
<dbReference type="NCBIfam" id="TIGR00204">
    <property type="entry name" value="dxs"/>
    <property type="match status" value="1"/>
</dbReference>
<comment type="similarity">
    <text evidence="2 11">Belongs to the transketolase family. DXPS subfamily.</text>
</comment>
<evidence type="ECO:0000259" key="12">
    <source>
        <dbReference type="SMART" id="SM00861"/>
    </source>
</evidence>
<feature type="binding site" evidence="11">
    <location>
        <position position="370"/>
    </location>
    <ligand>
        <name>thiamine diphosphate</name>
        <dbReference type="ChEBI" id="CHEBI:58937"/>
    </ligand>
</feature>
<reference evidence="13" key="1">
    <citation type="submission" date="2020-07" db="EMBL/GenBank/DDBJ databases">
        <title>Koleobacter methoxysyntrophicus gen. nov., sp. nov., a novel anaerobic bacterium isolated from deep subsurface oil field and proposal of Koleobacterales ord. nov. in the phylum Firmicutes.</title>
        <authorList>
            <person name="Sakamoto S."/>
            <person name="Tamaki H."/>
        </authorList>
    </citation>
    <scope>NUCLEOTIDE SEQUENCE</scope>
    <source>
        <strain evidence="13">NRmbB1</strain>
    </source>
</reference>
<dbReference type="KEGG" id="kme:H0A61_02446"/>
<evidence type="ECO:0000256" key="10">
    <source>
        <dbReference type="ARBA" id="ARBA00055605"/>
    </source>
</evidence>
<organism evidence="13 14">
    <name type="scientific">Koleobacter methoxysyntrophicus</name>
    <dbReference type="NCBI Taxonomy" id="2751313"/>
    <lineage>
        <taxon>Bacteria</taxon>
        <taxon>Bacillati</taxon>
        <taxon>Bacillota</taxon>
        <taxon>Clostridia</taxon>
        <taxon>Koleobacterales</taxon>
        <taxon>Koleobacteraceae</taxon>
        <taxon>Koleobacter</taxon>
    </lineage>
</organism>
<evidence type="ECO:0000256" key="5">
    <source>
        <dbReference type="ARBA" id="ARBA00022723"/>
    </source>
</evidence>
<name>A0A8A0RQ31_9FIRM</name>
<feature type="binding site" evidence="11">
    <location>
        <begin position="150"/>
        <end position="151"/>
    </location>
    <ligand>
        <name>thiamine diphosphate</name>
        <dbReference type="ChEBI" id="CHEBI:58937"/>
    </ligand>
</feature>
<dbReference type="AlphaFoldDB" id="A0A8A0RQ31"/>
<feature type="binding site" evidence="11">
    <location>
        <position position="178"/>
    </location>
    <ligand>
        <name>Mg(2+)</name>
        <dbReference type="ChEBI" id="CHEBI:18420"/>
    </ligand>
</feature>
<sequence>MVGNLHLLKRIKSPEDLKKMSYNDLEILAEEIRRYILEVVSKNGGHLASNLGVVELTIALHKVFSSPRDKIIWDVGHQSYVHKLLTGRFDEFSKLRQYKGISGFPKRKESIHDIFETGHSSTSISAAVGFAHIRDLTEEKYEVIAVIGDGALTGGMAFEALNYAGHVKKDFIVILNDNEMSISPNIGGLSSYLTRLRADPAYYKLKSDVEYILNNIPAIGKSVAKTIERVKGSLKYFLVPGMLFEELGFKYFGPLDGHNIKQVVSTLEMAKKTKGPKIIHVITKKGKGYRFAEENPDYFHGIAPFDIDTGRVIKPKKGPSYSEVFGDFLCTLAERNDKIVAITAAMPDGTGLRKFSQRFPNRFFDVGIAEQHAVTMAAAMAMEGFIPVVAIYSTFLQRAYDQIIHDVCLQNLPVIFAVDRAGIVGEDGETHHGVFDLSFLRHIPNMVVMSPKDESELKSMLITAVKSSSPVAIRYPRGSGIGVDKNQDINPIEIGRGEILRKGKDINILSIGSMVYPSLEAAKMLTDHRIDACVVNCRFLKPIDGELLKRLAEISPYFITVEENALQGGFGSAVLEFFERENLFDLKIKRLGIPDKFLLQGPRELLLKEIDLTPEGIVNDVLTILRSENFGREKTKT</sequence>
<dbReference type="GO" id="GO:0000287">
    <property type="term" value="F:magnesium ion binding"/>
    <property type="evidence" value="ECO:0007669"/>
    <property type="project" value="UniProtKB-UniRule"/>
</dbReference>
<dbReference type="HAMAP" id="MF_00315">
    <property type="entry name" value="DXP_synth"/>
    <property type="match status" value="1"/>
</dbReference>
<dbReference type="CDD" id="cd02007">
    <property type="entry name" value="TPP_DXS"/>
    <property type="match status" value="1"/>
</dbReference>
<evidence type="ECO:0000256" key="1">
    <source>
        <dbReference type="ARBA" id="ARBA00004980"/>
    </source>
</evidence>
<evidence type="ECO:0000256" key="11">
    <source>
        <dbReference type="HAMAP-Rule" id="MF_00315"/>
    </source>
</evidence>
<evidence type="ECO:0000313" key="14">
    <source>
        <dbReference type="Proteomes" id="UP000662904"/>
    </source>
</evidence>
<keyword evidence="9 11" id="KW-0414">Isoprene biosynthesis</keyword>
<dbReference type="PROSITE" id="PS00802">
    <property type="entry name" value="TRANSKETOLASE_2"/>
    <property type="match status" value="1"/>
</dbReference>
<protein>
    <recommendedName>
        <fullName evidence="11">1-deoxy-D-xylulose-5-phosphate synthase</fullName>
        <ecNumber evidence="11">2.2.1.7</ecNumber>
    </recommendedName>
    <alternativeName>
        <fullName evidence="11">1-deoxyxylulose-5-phosphate synthase</fullName>
        <shortName evidence="11">DXP synthase</shortName>
        <shortName evidence="11">DXPS</shortName>
    </alternativeName>
</protein>
<evidence type="ECO:0000256" key="4">
    <source>
        <dbReference type="ARBA" id="ARBA00022679"/>
    </source>
</evidence>
<dbReference type="Pfam" id="PF02779">
    <property type="entry name" value="Transket_pyr"/>
    <property type="match status" value="1"/>
</dbReference>
<keyword evidence="5 11" id="KW-0479">Metal-binding</keyword>
<comment type="function">
    <text evidence="10 11">Catalyzes the acyloin condensation reaction between C atoms 2 and 3 of pyruvate and glyceraldehyde 3-phosphate to yield 1-deoxy-D-xylulose-5-phosphate (DXP).</text>
</comment>
<comment type="cofactor">
    <cofactor evidence="11">
        <name>thiamine diphosphate</name>
        <dbReference type="ChEBI" id="CHEBI:58937"/>
    </cofactor>
    <text evidence="11">Binds 1 thiamine pyrophosphate per subunit.</text>
</comment>
<dbReference type="Gene3D" id="3.40.50.920">
    <property type="match status" value="1"/>
</dbReference>
<dbReference type="Gene3D" id="3.40.50.970">
    <property type="match status" value="2"/>
</dbReference>
<proteinExistence type="inferred from homology"/>
<keyword evidence="8 11" id="KW-0786">Thiamine pyrophosphate</keyword>
<dbReference type="Pfam" id="PF02780">
    <property type="entry name" value="Transketolase_C"/>
    <property type="match status" value="1"/>
</dbReference>
<evidence type="ECO:0000256" key="6">
    <source>
        <dbReference type="ARBA" id="ARBA00022842"/>
    </source>
</evidence>
<dbReference type="Pfam" id="PF13292">
    <property type="entry name" value="DXP_synthase_N"/>
    <property type="match status" value="1"/>
</dbReference>
<dbReference type="GO" id="GO:0008661">
    <property type="term" value="F:1-deoxy-D-xylulose-5-phosphate synthase activity"/>
    <property type="evidence" value="ECO:0007669"/>
    <property type="project" value="UniProtKB-UniRule"/>
</dbReference>
<dbReference type="UniPathway" id="UPA00064">
    <property type="reaction ID" value="UER00091"/>
</dbReference>
<dbReference type="EC" id="2.2.1.7" evidence="11"/>
<evidence type="ECO:0000256" key="2">
    <source>
        <dbReference type="ARBA" id="ARBA00011081"/>
    </source>
</evidence>
<feature type="binding site" evidence="11">
    <location>
        <position position="149"/>
    </location>
    <ligand>
        <name>Mg(2+)</name>
        <dbReference type="ChEBI" id="CHEBI:18420"/>
    </ligand>
</feature>
<dbReference type="NCBIfam" id="NF003933">
    <property type="entry name" value="PRK05444.2-2"/>
    <property type="match status" value="1"/>
</dbReference>
<keyword evidence="4 11" id="KW-0808">Transferase</keyword>
<dbReference type="SUPFAM" id="SSF52518">
    <property type="entry name" value="Thiamin diphosphate-binding fold (THDP-binding)"/>
    <property type="match status" value="2"/>
</dbReference>
<dbReference type="GO" id="GO:0005829">
    <property type="term" value="C:cytosol"/>
    <property type="evidence" value="ECO:0007669"/>
    <property type="project" value="TreeGrafter"/>
</dbReference>
<dbReference type="GO" id="GO:0016114">
    <property type="term" value="P:terpenoid biosynthetic process"/>
    <property type="evidence" value="ECO:0007669"/>
    <property type="project" value="UniProtKB-UniRule"/>
</dbReference>
<feature type="binding site" evidence="11">
    <location>
        <begin position="118"/>
        <end position="120"/>
    </location>
    <ligand>
        <name>thiamine diphosphate</name>
        <dbReference type="ChEBI" id="CHEBI:58937"/>
    </ligand>
</feature>
<comment type="subunit">
    <text evidence="3 11">Homodimer.</text>
</comment>